<dbReference type="AlphaFoldDB" id="A0A0G1M6C4"/>
<sequence>MPVRKKTKPFLCRLPTLIILGLIVIATVIVKLTFFSVLWQTYNSPRGYTLQYPKGWQIDPTRGSDPYERITAKNDEVILAISVYEDKNAPTKEGFDKFLDEIRQSYQNNPDVSLLSFDPEFHPGEYITGEYVAASLWKKATVTYEQTELGIVTQGGHIYILTANVDRQKSKKYTKIVNEVFLRFKPILK</sequence>
<evidence type="ECO:0000256" key="1">
    <source>
        <dbReference type="SAM" id="Phobius"/>
    </source>
</evidence>
<accession>A0A0G1M6C4</accession>
<dbReference type="Proteomes" id="UP000034696">
    <property type="component" value="Unassembled WGS sequence"/>
</dbReference>
<name>A0A0G1M6C4_9BACT</name>
<protein>
    <recommendedName>
        <fullName evidence="4">PsbP C-terminal domain-containing protein</fullName>
    </recommendedName>
</protein>
<reference evidence="2 3" key="1">
    <citation type="journal article" date="2015" name="Nature">
        <title>rRNA introns, odd ribosomes, and small enigmatic genomes across a large radiation of phyla.</title>
        <authorList>
            <person name="Brown C.T."/>
            <person name="Hug L.A."/>
            <person name="Thomas B.C."/>
            <person name="Sharon I."/>
            <person name="Castelle C.J."/>
            <person name="Singh A."/>
            <person name="Wilkins M.J."/>
            <person name="Williams K.H."/>
            <person name="Banfield J.F."/>
        </authorList>
    </citation>
    <scope>NUCLEOTIDE SEQUENCE [LARGE SCALE GENOMIC DNA]</scope>
</reference>
<keyword evidence="1" id="KW-0812">Transmembrane</keyword>
<gene>
    <name evidence="2" type="ORF">UX06_C0037G0002</name>
</gene>
<evidence type="ECO:0000313" key="3">
    <source>
        <dbReference type="Proteomes" id="UP000034696"/>
    </source>
</evidence>
<keyword evidence="1" id="KW-1133">Transmembrane helix</keyword>
<feature type="transmembrane region" description="Helical" evidence="1">
    <location>
        <begin position="12"/>
        <end position="39"/>
    </location>
</feature>
<comment type="caution">
    <text evidence="2">The sequence shown here is derived from an EMBL/GenBank/DDBJ whole genome shotgun (WGS) entry which is preliminary data.</text>
</comment>
<evidence type="ECO:0008006" key="4">
    <source>
        <dbReference type="Google" id="ProtNLM"/>
    </source>
</evidence>
<dbReference type="EMBL" id="LCKT01000037">
    <property type="protein sequence ID" value="KKU03637.1"/>
    <property type="molecule type" value="Genomic_DNA"/>
</dbReference>
<organism evidence="2 3">
    <name type="scientific">Candidatus Giovannonibacteria bacterium GW2011_GWA2_45_21</name>
    <dbReference type="NCBI Taxonomy" id="1618649"/>
    <lineage>
        <taxon>Bacteria</taxon>
        <taxon>Candidatus Giovannoniibacteriota</taxon>
    </lineage>
</organism>
<keyword evidence="1" id="KW-0472">Membrane</keyword>
<proteinExistence type="predicted"/>
<evidence type="ECO:0000313" key="2">
    <source>
        <dbReference type="EMBL" id="KKU03637.1"/>
    </source>
</evidence>